<keyword evidence="1" id="KW-0812">Transmembrane</keyword>
<protein>
    <submittedName>
        <fullName evidence="2">Uncharacterized protein</fullName>
    </submittedName>
</protein>
<evidence type="ECO:0000313" key="2">
    <source>
        <dbReference type="EMBL" id="MBO0455087.1"/>
    </source>
</evidence>
<comment type="caution">
    <text evidence="2">The sequence shown here is derived from an EMBL/GenBank/DDBJ whole genome shotgun (WGS) entry which is preliminary data.</text>
</comment>
<proteinExistence type="predicted"/>
<evidence type="ECO:0000256" key="1">
    <source>
        <dbReference type="SAM" id="Phobius"/>
    </source>
</evidence>
<organism evidence="2 3">
    <name type="scientific">Candidatus Enterococcus murrayae</name>
    <dbReference type="NCBI Taxonomy" id="2815321"/>
    <lineage>
        <taxon>Bacteria</taxon>
        <taxon>Bacillati</taxon>
        <taxon>Bacillota</taxon>
        <taxon>Bacilli</taxon>
        <taxon>Lactobacillales</taxon>
        <taxon>Enterococcaceae</taxon>
        <taxon>Enterococcus</taxon>
    </lineage>
</organism>
<keyword evidence="1" id="KW-0472">Membrane</keyword>
<reference evidence="2 3" key="1">
    <citation type="submission" date="2021-03" db="EMBL/GenBank/DDBJ databases">
        <title>Enterococcal diversity collection.</title>
        <authorList>
            <person name="Gilmore M.S."/>
            <person name="Schwartzman J."/>
            <person name="Van Tyne D."/>
            <person name="Martin M."/>
            <person name="Earl A.M."/>
            <person name="Manson A.L."/>
            <person name="Straub T."/>
            <person name="Salamzade R."/>
            <person name="Saavedra J."/>
            <person name="Lebreton F."/>
            <person name="Prichula J."/>
            <person name="Schaufler K."/>
            <person name="Gaca A."/>
            <person name="Sgardioli B."/>
            <person name="Wagenaar J."/>
            <person name="Strong T."/>
        </authorList>
    </citation>
    <scope>NUCLEOTIDE SEQUENCE [LARGE SCALE GENOMIC DNA]</scope>
    <source>
        <strain evidence="2 3">MJM16</strain>
    </source>
</reference>
<keyword evidence="3" id="KW-1185">Reference proteome</keyword>
<sequence length="76" mass="8538">MSIQVWIGVFGIVALVSMSAFAYFFIKDSRLSAKVGRKGTTLLVDCGLLFVSLLSIIAGVLLYMNWQEQLNYFLNR</sequence>
<dbReference type="EMBL" id="JAFLVR010000090">
    <property type="protein sequence ID" value="MBO0455087.1"/>
    <property type="molecule type" value="Genomic_DNA"/>
</dbReference>
<name>A0ABS3HPX7_9ENTE</name>
<keyword evidence="1" id="KW-1133">Transmembrane helix</keyword>
<feature type="transmembrane region" description="Helical" evidence="1">
    <location>
        <begin position="47"/>
        <end position="66"/>
    </location>
</feature>
<evidence type="ECO:0000313" key="3">
    <source>
        <dbReference type="Proteomes" id="UP000664495"/>
    </source>
</evidence>
<dbReference type="RefSeq" id="WP_207110805.1">
    <property type="nucleotide sequence ID" value="NZ_JAFLVR010000090.1"/>
</dbReference>
<dbReference type="Proteomes" id="UP000664495">
    <property type="component" value="Unassembled WGS sequence"/>
</dbReference>
<gene>
    <name evidence="2" type="ORF">JZO85_22795</name>
</gene>
<feature type="transmembrane region" description="Helical" evidence="1">
    <location>
        <begin position="6"/>
        <end position="26"/>
    </location>
</feature>
<accession>A0ABS3HPX7</accession>